<dbReference type="EMBL" id="QTSX02007293">
    <property type="protein sequence ID" value="KAJ9048965.1"/>
    <property type="molecule type" value="Genomic_DNA"/>
</dbReference>
<organism evidence="1 2">
    <name type="scientific">Entomophthora muscae</name>
    <dbReference type="NCBI Taxonomy" id="34485"/>
    <lineage>
        <taxon>Eukaryota</taxon>
        <taxon>Fungi</taxon>
        <taxon>Fungi incertae sedis</taxon>
        <taxon>Zoopagomycota</taxon>
        <taxon>Entomophthoromycotina</taxon>
        <taxon>Entomophthoromycetes</taxon>
        <taxon>Entomophthorales</taxon>
        <taxon>Entomophthoraceae</taxon>
        <taxon>Entomophthora</taxon>
    </lineage>
</organism>
<protein>
    <submittedName>
        <fullName evidence="1">Uncharacterized protein</fullName>
    </submittedName>
</protein>
<dbReference type="Proteomes" id="UP001165960">
    <property type="component" value="Unassembled WGS sequence"/>
</dbReference>
<keyword evidence="2" id="KW-1185">Reference proteome</keyword>
<name>A0ACC2RFW8_9FUNG</name>
<proteinExistence type="predicted"/>
<evidence type="ECO:0000313" key="1">
    <source>
        <dbReference type="EMBL" id="KAJ9048965.1"/>
    </source>
</evidence>
<accession>A0ACC2RFW8</accession>
<sequence>MTPPLTPWPNHPQETVAIAESTSIQLFGVLYITLTGLVNYIVPVNSPWSLRGKYLSYFVKLALIIQWAVPTGPVGRLPVFLNLPQASSLTISANVATLCSQADISSWWERWKRGSATRPQRST</sequence>
<gene>
    <name evidence="1" type="ORF">DSO57_1029361</name>
</gene>
<comment type="caution">
    <text evidence="1">The sequence shown here is derived from an EMBL/GenBank/DDBJ whole genome shotgun (WGS) entry which is preliminary data.</text>
</comment>
<evidence type="ECO:0000313" key="2">
    <source>
        <dbReference type="Proteomes" id="UP001165960"/>
    </source>
</evidence>
<reference evidence="1" key="1">
    <citation type="submission" date="2022-04" db="EMBL/GenBank/DDBJ databases">
        <title>Genome of the entomopathogenic fungus Entomophthora muscae.</title>
        <authorList>
            <person name="Elya C."/>
            <person name="Lovett B.R."/>
            <person name="Lee E."/>
            <person name="Macias A.M."/>
            <person name="Hajek A.E."/>
            <person name="De Bivort B.L."/>
            <person name="Kasson M.T."/>
            <person name="De Fine Licht H.H."/>
            <person name="Stajich J.E."/>
        </authorList>
    </citation>
    <scope>NUCLEOTIDE SEQUENCE</scope>
    <source>
        <strain evidence="1">Berkeley</strain>
    </source>
</reference>